<dbReference type="AlphaFoldDB" id="A0A9P6M880"/>
<dbReference type="OrthoDB" id="10633690at2759"/>
<reference evidence="2" key="1">
    <citation type="journal article" date="2020" name="Fungal Divers.">
        <title>Resolving the Mortierellaceae phylogeny through synthesis of multi-gene phylogenetics and phylogenomics.</title>
        <authorList>
            <person name="Vandepol N."/>
            <person name="Liber J."/>
            <person name="Desiro A."/>
            <person name="Na H."/>
            <person name="Kennedy M."/>
            <person name="Barry K."/>
            <person name="Grigoriev I.V."/>
            <person name="Miller A.N."/>
            <person name="O'Donnell K."/>
            <person name="Stajich J.E."/>
            <person name="Bonito G."/>
        </authorList>
    </citation>
    <scope>NUCLEOTIDE SEQUENCE</scope>
    <source>
        <strain evidence="2">MES-2147</strain>
    </source>
</reference>
<comment type="caution">
    <text evidence="2">The sequence shown here is derived from an EMBL/GenBank/DDBJ whole genome shotgun (WGS) entry which is preliminary data.</text>
</comment>
<sequence>MNDAFNESKKEGELAHWKLISEVIAEVETYAMSNEDRERDDYYPKHMYYIASEEEEEARFHSKYSISGVSSGSCARGNDETKQEIAKLKEHVASSHGGIDEVKQELVDLKAHVASSRDNDEVKQELAKLRAHVASSRGNGEVKQELAKLKEHVASSHDGIDEVKQELAELKELVKNLISQLKANVPS</sequence>
<gene>
    <name evidence="2" type="ORF">BGZ65_007636</name>
</gene>
<protein>
    <submittedName>
        <fullName evidence="2">Uncharacterized protein</fullName>
    </submittedName>
</protein>
<evidence type="ECO:0000256" key="1">
    <source>
        <dbReference type="SAM" id="Coils"/>
    </source>
</evidence>
<name>A0A9P6M880_9FUNG</name>
<evidence type="ECO:0000313" key="2">
    <source>
        <dbReference type="EMBL" id="KAF9976889.1"/>
    </source>
</evidence>
<keyword evidence="1" id="KW-0175">Coiled coil</keyword>
<evidence type="ECO:0000313" key="3">
    <source>
        <dbReference type="Proteomes" id="UP000749646"/>
    </source>
</evidence>
<proteinExistence type="predicted"/>
<accession>A0A9P6M880</accession>
<dbReference type="EMBL" id="JAAAHW010004229">
    <property type="protein sequence ID" value="KAF9976889.1"/>
    <property type="molecule type" value="Genomic_DNA"/>
</dbReference>
<organism evidence="2 3">
    <name type="scientific">Modicella reniformis</name>
    <dbReference type="NCBI Taxonomy" id="1440133"/>
    <lineage>
        <taxon>Eukaryota</taxon>
        <taxon>Fungi</taxon>
        <taxon>Fungi incertae sedis</taxon>
        <taxon>Mucoromycota</taxon>
        <taxon>Mortierellomycotina</taxon>
        <taxon>Mortierellomycetes</taxon>
        <taxon>Mortierellales</taxon>
        <taxon>Mortierellaceae</taxon>
        <taxon>Modicella</taxon>
    </lineage>
</organism>
<keyword evidence="3" id="KW-1185">Reference proteome</keyword>
<feature type="coiled-coil region" evidence="1">
    <location>
        <begin position="99"/>
        <end position="184"/>
    </location>
</feature>
<dbReference type="Gene3D" id="1.10.287.1490">
    <property type="match status" value="1"/>
</dbReference>
<dbReference type="Proteomes" id="UP000749646">
    <property type="component" value="Unassembled WGS sequence"/>
</dbReference>